<keyword evidence="2" id="KW-1133">Transmembrane helix</keyword>
<dbReference type="EMBL" id="PKQE01000004">
    <property type="protein sequence ID" value="PLC41260.1"/>
    <property type="molecule type" value="Genomic_DNA"/>
</dbReference>
<dbReference type="InterPro" id="IPR029016">
    <property type="entry name" value="GAF-like_dom_sf"/>
</dbReference>
<dbReference type="InterPro" id="IPR038367">
    <property type="entry name" value="PelD_GGDEF_sf"/>
</dbReference>
<dbReference type="OrthoDB" id="5442761at2"/>
<proteinExistence type="predicted"/>
<evidence type="ECO:0000256" key="2">
    <source>
        <dbReference type="SAM" id="Phobius"/>
    </source>
</evidence>
<feature type="domain" description="PelD GGDEF" evidence="3">
    <location>
        <begin position="369"/>
        <end position="493"/>
    </location>
</feature>
<dbReference type="RefSeq" id="WP_102066549.1">
    <property type="nucleotide sequence ID" value="NZ_PKQE01000004.1"/>
</dbReference>
<comment type="caution">
    <text evidence="4">The sequence shown here is derived from an EMBL/GenBank/DDBJ whole genome shotgun (WGS) entry which is preliminary data.</text>
</comment>
<dbReference type="InterPro" id="IPR031583">
    <property type="entry name" value="PelD_GGDEF"/>
</dbReference>
<dbReference type="Gene3D" id="3.30.450.40">
    <property type="match status" value="1"/>
</dbReference>
<evidence type="ECO:0000313" key="5">
    <source>
        <dbReference type="Proteomes" id="UP000234456"/>
    </source>
</evidence>
<gene>
    <name evidence="4" type="ORF">C0Q88_16770</name>
</gene>
<feature type="transmembrane region" description="Helical" evidence="2">
    <location>
        <begin position="136"/>
        <end position="154"/>
    </location>
</feature>
<keyword evidence="2" id="KW-0472">Membrane</keyword>
<dbReference type="Gene3D" id="3.30.70.2880">
    <property type="match status" value="1"/>
</dbReference>
<name>A0A2N4TNH9_RALPI</name>
<feature type="compositionally biased region" description="Low complexity" evidence="1">
    <location>
        <begin position="1"/>
        <end position="18"/>
    </location>
</feature>
<accession>A0A2N4TNH9</accession>
<evidence type="ECO:0000256" key="1">
    <source>
        <dbReference type="SAM" id="MobiDB-lite"/>
    </source>
</evidence>
<organism evidence="4 5">
    <name type="scientific">Ralstonia pickettii</name>
    <name type="common">Burkholderia pickettii</name>
    <dbReference type="NCBI Taxonomy" id="329"/>
    <lineage>
        <taxon>Bacteria</taxon>
        <taxon>Pseudomonadati</taxon>
        <taxon>Pseudomonadota</taxon>
        <taxon>Betaproteobacteria</taxon>
        <taxon>Burkholderiales</taxon>
        <taxon>Burkholderiaceae</taxon>
        <taxon>Ralstonia</taxon>
    </lineage>
</organism>
<dbReference type="AlphaFoldDB" id="A0A2N4TNH9"/>
<feature type="region of interest" description="Disordered" evidence="1">
    <location>
        <begin position="1"/>
        <end position="35"/>
    </location>
</feature>
<reference evidence="4 5" key="1">
    <citation type="submission" date="2017-12" db="EMBL/GenBank/DDBJ databases">
        <title>Draft genome sequence of Ralstonia pickettii 52.</title>
        <authorList>
            <person name="Zheng B."/>
        </authorList>
    </citation>
    <scope>NUCLEOTIDE SEQUENCE [LARGE SCALE GENOMIC DNA]</scope>
    <source>
        <strain evidence="4 5">52</strain>
    </source>
</reference>
<evidence type="ECO:0000259" key="3">
    <source>
        <dbReference type="Pfam" id="PF16963"/>
    </source>
</evidence>
<feature type="transmembrane region" description="Helical" evidence="2">
    <location>
        <begin position="60"/>
        <end position="79"/>
    </location>
</feature>
<keyword evidence="2" id="KW-0812">Transmembrane</keyword>
<sequence length="497" mass="53611">MKTESAGSTQSASASASAGRVAPDAGGQGGRNERRRNAQGIGASTWYGRLIAPAVSSPSAVLETLGAVVAAIGIVWLFVPDNPLLLGYGFPWMWLVPLILALRYGTLLGALAALVVLGAWAVFYGQTAAAGSFPRMYFLGGLMLVLIGGQYGDIWGARLSRARTVNGYLNDRLAALTKNHFLLRLSHERLENDLLAKPTTLRDTLTQLRNIALAAREHGAADNAPDVAQLPGAEPFLQWTAQACQLEVAAMVRVTGNRIDTEPVARVGTPFDIVADDPLIRHCIDTHALGHPQAPELRNVNNPEDSSRYVACAPVLSGADELIGLVVVHQMPFLSLSYENLQFLLVLLGYYADGVRHLTVSSEILDLVPDAPYEFALDLGRLARLHRDTGIDSSVVALIFDKDETSDALFESVVRSRRALDVVWQANGKNRRAIITLMPLSGAGAVSAYLVRIEDSLRAQFGVDFEGGRITVQTLHVTGEHPGEALQRFLSRCHLDA</sequence>
<dbReference type="Pfam" id="PF16963">
    <property type="entry name" value="PelD_GGDEF"/>
    <property type="match status" value="1"/>
</dbReference>
<protein>
    <submittedName>
        <fullName evidence="4">Sugar ABC transporter</fullName>
    </submittedName>
</protein>
<evidence type="ECO:0000313" key="4">
    <source>
        <dbReference type="EMBL" id="PLC41260.1"/>
    </source>
</evidence>
<feature type="transmembrane region" description="Helical" evidence="2">
    <location>
        <begin position="107"/>
        <end position="124"/>
    </location>
</feature>
<dbReference type="Proteomes" id="UP000234456">
    <property type="component" value="Unassembled WGS sequence"/>
</dbReference>